<evidence type="ECO:0000259" key="14">
    <source>
        <dbReference type="Pfam" id="PF15711"/>
    </source>
</evidence>
<keyword evidence="6" id="KW-0812">Transmembrane</keyword>
<evidence type="ECO:0000256" key="8">
    <source>
        <dbReference type="ARBA" id="ARBA00022968"/>
    </source>
</evidence>
<evidence type="ECO:0000256" key="1">
    <source>
        <dbReference type="ARBA" id="ARBA00004323"/>
    </source>
</evidence>
<comment type="pathway">
    <text evidence="2 13">Protein modification; protein glycosylation.</text>
</comment>
<keyword evidence="16" id="KW-1185">Reference proteome</keyword>
<accession>A0ABY7G1B7</accession>
<dbReference type="InterPro" id="IPR039477">
    <property type="entry name" value="ILEI/PANDER_dom"/>
</dbReference>
<keyword evidence="8 13" id="KW-0735">Signal-anchor</keyword>
<dbReference type="Pfam" id="PF15711">
    <property type="entry name" value="ILEI"/>
    <property type="match status" value="1"/>
</dbReference>
<dbReference type="InterPro" id="IPR029044">
    <property type="entry name" value="Nucleotide-diphossugar_trans"/>
</dbReference>
<dbReference type="EMBL" id="CP111025">
    <property type="protein sequence ID" value="WAR26796.1"/>
    <property type="molecule type" value="Genomic_DNA"/>
</dbReference>
<dbReference type="PANTHER" id="PTHR46396:SF2">
    <property type="entry name" value="ILEI_PANDER DOMAIN-CONTAINING PROTEIN"/>
    <property type="match status" value="1"/>
</dbReference>
<keyword evidence="9" id="KW-1133">Transmembrane helix</keyword>
<sequence length="584" mass="66037">SLSEEGRRWLKLFGAEKIDNVGFRDGYLYIGQKGLLQGYGIESVLKKKQGDRYAGIIEKMGCFDLPLGPVKSVEEVLPKLVKLGDVMKNCGMVNSCPWKKFPVRVSTGEKDQVFPEICVNGRIVIGKDINGGGRGLNVVVVDPYTGTPKSASRYDTYEKDSLTLELYLETLSPGDIVILVAFDDGARKLTIHTRELLNKLGSSMAQNLQFRDVWYFVGQKGMQGFSKLEKSSELIPDPVVYRNDVKRAFCKKYDAQHIDKWFLKPVKLIDEKLAQNEVYSSPILIVPGFNHNALVQTMETTIMQPGVKPDNVVKYLIVLEEELMLSPDFLYFLAQCTPALDQDDSLLGVSAFNYNGFENSGGNRSLLYRVEDFPGLGFMIKMDIVRNRMRSSLKDCCNVRSWNSWSLPLYNSSHYGYMLVPDVSRVFRQIYEGVNKDEDYLVRMFNSPRETNVERIATLVGVQNMTAKNYDGLIKELLTKALPINQSFIEDCSSTEQLISLGDKNKDYVLYFQQKTLNQYGVLDKVASCFALVFTDSHLPKNVYKGVIRVTVKSHRILLVGTKSPFAQMIPKAIIQEIVLELYS</sequence>
<dbReference type="EC" id="2.4.1.101" evidence="13"/>
<keyword evidence="12 13" id="KW-0464">Manganese</keyword>
<gene>
    <name evidence="15" type="ORF">MAR_012500</name>
</gene>
<evidence type="ECO:0000256" key="7">
    <source>
        <dbReference type="ARBA" id="ARBA00022723"/>
    </source>
</evidence>
<dbReference type="InterPro" id="IPR052463">
    <property type="entry name" value="O-linked_mannose_GnT"/>
</dbReference>
<comment type="catalytic activity">
    <reaction evidence="13">
        <text>N(4)-(alpha-D-Man-(1-&gt;3)-[alpha-D-Man-(1-&gt;3)-[alpha-D-Man-(1-&gt;6)]-alpha-D-Man-(1-&gt;6)]-beta-D-Man-(1-&gt;4)-beta-D-GlcNAc-(1-&gt;4)-beta-D-GlcNAc)-L-asparaginyl-[protein] (N-glucan mannose isomer 5A1,2) + UDP-N-acetyl-alpha-D-glucosamine = N(4)-{beta-D-GlcNAc-(1-&gt;2)-alpha-D-Man-(1-&gt;3)-[alpha-D-Man-(1-&gt;3)-[alpha-D-Man-(1-&gt;6)]-alpha-D-Man-(1-&gt;6)]-beta-D-Man-(1-&gt;4)-beta-D-GlcNAc-(1-&gt;4)-beta-D-GlcNAc}-L-asparaginyl-[protein] + UDP + H(+)</text>
        <dbReference type="Rhea" id="RHEA:11456"/>
        <dbReference type="Rhea" id="RHEA-COMP:14367"/>
        <dbReference type="Rhea" id="RHEA-COMP:14368"/>
        <dbReference type="ChEBI" id="CHEBI:15378"/>
        <dbReference type="ChEBI" id="CHEBI:57705"/>
        <dbReference type="ChEBI" id="CHEBI:58223"/>
        <dbReference type="ChEBI" id="CHEBI:59087"/>
        <dbReference type="ChEBI" id="CHEBI:60625"/>
        <dbReference type="EC" id="2.4.1.101"/>
    </reaction>
</comment>
<comment type="similarity">
    <text evidence="3 13">Belongs to the glycosyltransferase 13 family.</text>
</comment>
<evidence type="ECO:0000313" key="16">
    <source>
        <dbReference type="Proteomes" id="UP001164746"/>
    </source>
</evidence>
<comment type="subcellular location">
    <subcellularLocation>
        <location evidence="1 13">Golgi apparatus membrane</location>
        <topology evidence="1 13">Single-pass type II membrane protein</topology>
    </subcellularLocation>
</comment>
<name>A0ABY7G1B7_MYAAR</name>
<evidence type="ECO:0000256" key="11">
    <source>
        <dbReference type="ARBA" id="ARBA00023136"/>
    </source>
</evidence>
<evidence type="ECO:0000256" key="9">
    <source>
        <dbReference type="ARBA" id="ARBA00022989"/>
    </source>
</evidence>
<evidence type="ECO:0000256" key="12">
    <source>
        <dbReference type="ARBA" id="ARBA00023211"/>
    </source>
</evidence>
<evidence type="ECO:0000256" key="2">
    <source>
        <dbReference type="ARBA" id="ARBA00004922"/>
    </source>
</evidence>
<dbReference type="InterPro" id="IPR004139">
    <property type="entry name" value="Glyco_trans_13"/>
</dbReference>
<evidence type="ECO:0000256" key="6">
    <source>
        <dbReference type="ARBA" id="ARBA00022692"/>
    </source>
</evidence>
<comment type="cofactor">
    <cofactor evidence="13">
        <name>Mn(2+)</name>
        <dbReference type="ChEBI" id="CHEBI:29035"/>
    </cofactor>
    <text evidence="13">The cofactor is mostly bound to the substrate.</text>
</comment>
<evidence type="ECO:0000256" key="5">
    <source>
        <dbReference type="ARBA" id="ARBA00022679"/>
    </source>
</evidence>
<dbReference type="Pfam" id="PF03071">
    <property type="entry name" value="GNT-I"/>
    <property type="match status" value="1"/>
</dbReference>
<keyword evidence="5" id="KW-0808">Transferase</keyword>
<evidence type="ECO:0000256" key="10">
    <source>
        <dbReference type="ARBA" id="ARBA00023034"/>
    </source>
</evidence>
<dbReference type="PROSITE" id="PS52031">
    <property type="entry name" value="GG_LECTIN"/>
    <property type="match status" value="1"/>
</dbReference>
<protein>
    <recommendedName>
        <fullName evidence="13">Alpha-1,3-mannosyl-glycoprotein 2-beta-N-acetylglucosaminyltransferase</fullName>
        <shortName evidence="13">GNT-I</shortName>
        <shortName evidence="13">GlcNAc-T I</shortName>
        <ecNumber evidence="13">2.4.1.101</ecNumber>
    </recommendedName>
    <alternativeName>
        <fullName evidence="13">N-glycosyl-oligosaccharide-glycoprotein N-acetylglucosaminyltransferase I</fullName>
    </alternativeName>
</protein>
<dbReference type="Gene3D" id="3.90.550.10">
    <property type="entry name" value="Spore Coat Polysaccharide Biosynthesis Protein SpsA, Chain A"/>
    <property type="match status" value="1"/>
</dbReference>
<evidence type="ECO:0000256" key="13">
    <source>
        <dbReference type="RuleBase" id="RU368119"/>
    </source>
</evidence>
<reference evidence="15" key="1">
    <citation type="submission" date="2022-11" db="EMBL/GenBank/DDBJ databases">
        <title>Centuries of genome instability and evolution in soft-shell clam transmissible cancer (bioRxiv).</title>
        <authorList>
            <person name="Hart S.F.M."/>
            <person name="Yonemitsu M.A."/>
            <person name="Giersch R.M."/>
            <person name="Beal B.F."/>
            <person name="Arriagada G."/>
            <person name="Davis B.W."/>
            <person name="Ostrander E.A."/>
            <person name="Goff S.P."/>
            <person name="Metzger M.J."/>
        </authorList>
    </citation>
    <scope>NUCLEOTIDE SEQUENCE</scope>
    <source>
        <strain evidence="15">MELC-2E11</strain>
        <tissue evidence="15">Siphon/mantle</tissue>
    </source>
</reference>
<evidence type="ECO:0000256" key="3">
    <source>
        <dbReference type="ARBA" id="ARBA00006492"/>
    </source>
</evidence>
<keyword evidence="4 13" id="KW-0328">Glycosyltransferase</keyword>
<feature type="non-terminal residue" evidence="15">
    <location>
        <position position="1"/>
    </location>
</feature>
<keyword evidence="11" id="KW-0472">Membrane</keyword>
<evidence type="ECO:0000256" key="4">
    <source>
        <dbReference type="ARBA" id="ARBA00022676"/>
    </source>
</evidence>
<keyword evidence="10 13" id="KW-0333">Golgi apparatus</keyword>
<keyword evidence="7 13" id="KW-0479">Metal-binding</keyword>
<dbReference type="PANTHER" id="PTHR46396">
    <property type="entry name" value="PROTEIN O-LINKED-MANNOSE BETA-1,2-N-ACETYLGLUCOSAMINYLTRANSFERASE 1"/>
    <property type="match status" value="1"/>
</dbReference>
<dbReference type="Proteomes" id="UP001164746">
    <property type="component" value="Chromosome 14"/>
</dbReference>
<evidence type="ECO:0000313" key="15">
    <source>
        <dbReference type="EMBL" id="WAR26796.1"/>
    </source>
</evidence>
<organism evidence="15 16">
    <name type="scientific">Mya arenaria</name>
    <name type="common">Soft-shell clam</name>
    <dbReference type="NCBI Taxonomy" id="6604"/>
    <lineage>
        <taxon>Eukaryota</taxon>
        <taxon>Metazoa</taxon>
        <taxon>Spiralia</taxon>
        <taxon>Lophotrochozoa</taxon>
        <taxon>Mollusca</taxon>
        <taxon>Bivalvia</taxon>
        <taxon>Autobranchia</taxon>
        <taxon>Heteroconchia</taxon>
        <taxon>Euheterodonta</taxon>
        <taxon>Imparidentia</taxon>
        <taxon>Neoheterodontei</taxon>
        <taxon>Myida</taxon>
        <taxon>Myoidea</taxon>
        <taxon>Myidae</taxon>
        <taxon>Mya</taxon>
    </lineage>
</organism>
<proteinExistence type="inferred from homology"/>
<comment type="function">
    <text evidence="13">Initiates complex N-linked carbohydrate formation. Essential for the conversion of high-mannose to hybrid and complex N-glycans.</text>
</comment>
<feature type="domain" description="ILEI/PANDER" evidence="14">
    <location>
        <begin position="134"/>
        <end position="221"/>
    </location>
</feature>